<evidence type="ECO:0000313" key="4">
    <source>
        <dbReference type="Proteomes" id="UP000177169"/>
    </source>
</evidence>
<sequence length="179" mass="19863">MPIGPKILLRLVKEGKLVENLSERELQNPEGAGFDLRIGEIYQTKGKGFLGILERETPKATVMASYNERKIQKISLKPGEYYLMRTIETVNLPDDLIAYPQSRGTLHRSGVLLLCNQVNPGYCGQLTFGLANLGNNIMEIEMGARVAHIIFEKVEGGGSSYRGQWQGGRVAATKKEKQV</sequence>
<gene>
    <name evidence="3" type="ORF">A3D01_06355</name>
</gene>
<dbReference type="InterPro" id="IPR033704">
    <property type="entry name" value="dUTPase_trimeric"/>
</dbReference>
<dbReference type="InterPro" id="IPR036157">
    <property type="entry name" value="dUTPase-like_sf"/>
</dbReference>
<organism evidence="3 4">
    <name type="scientific">Candidatus Woesebacteria bacterium RIFCSPHIGHO2_02_FULL_39_13</name>
    <dbReference type="NCBI Taxonomy" id="1802505"/>
    <lineage>
        <taxon>Bacteria</taxon>
        <taxon>Candidatus Woeseibacteriota</taxon>
    </lineage>
</organism>
<comment type="caution">
    <text evidence="3">The sequence shown here is derived from an EMBL/GenBank/DDBJ whole genome shotgun (WGS) entry which is preliminary data.</text>
</comment>
<keyword evidence="2" id="KW-0546">Nucleotide metabolism</keyword>
<dbReference type="CDD" id="cd07557">
    <property type="entry name" value="trimeric_dUTPase"/>
    <property type="match status" value="1"/>
</dbReference>
<accession>A0A1F7Z3Q0</accession>
<reference evidence="3 4" key="1">
    <citation type="journal article" date="2016" name="Nat. Commun.">
        <title>Thousands of microbial genomes shed light on interconnected biogeochemical processes in an aquifer system.</title>
        <authorList>
            <person name="Anantharaman K."/>
            <person name="Brown C.T."/>
            <person name="Hug L.A."/>
            <person name="Sharon I."/>
            <person name="Castelle C.J."/>
            <person name="Probst A.J."/>
            <person name="Thomas B.C."/>
            <person name="Singh A."/>
            <person name="Wilkins M.J."/>
            <person name="Karaoz U."/>
            <person name="Brodie E.L."/>
            <person name="Williams K.H."/>
            <person name="Hubbard S.S."/>
            <person name="Banfield J.F."/>
        </authorList>
    </citation>
    <scope>NUCLEOTIDE SEQUENCE [LARGE SCALE GENOMIC DNA]</scope>
</reference>
<keyword evidence="1" id="KW-0378">Hydrolase</keyword>
<dbReference type="SUPFAM" id="SSF51283">
    <property type="entry name" value="dUTPase-like"/>
    <property type="match status" value="1"/>
</dbReference>
<evidence type="ECO:0000256" key="2">
    <source>
        <dbReference type="ARBA" id="ARBA00023080"/>
    </source>
</evidence>
<evidence type="ECO:0000313" key="3">
    <source>
        <dbReference type="EMBL" id="OGM33729.1"/>
    </source>
</evidence>
<dbReference type="InterPro" id="IPR011962">
    <property type="entry name" value="dCTP_deaminase"/>
</dbReference>
<name>A0A1F7Z3Q0_9BACT</name>
<protein>
    <submittedName>
        <fullName evidence="3">Uncharacterized protein</fullName>
    </submittedName>
</protein>
<dbReference type="EMBL" id="MGGR01000014">
    <property type="protein sequence ID" value="OGM33729.1"/>
    <property type="molecule type" value="Genomic_DNA"/>
</dbReference>
<dbReference type="Pfam" id="PF22769">
    <property type="entry name" value="DCD"/>
    <property type="match status" value="1"/>
</dbReference>
<dbReference type="STRING" id="1802505.A3D01_06355"/>
<evidence type="ECO:0000256" key="1">
    <source>
        <dbReference type="ARBA" id="ARBA00022801"/>
    </source>
</evidence>
<dbReference type="PANTHER" id="PTHR42680:SF3">
    <property type="entry name" value="DCTP DEAMINASE"/>
    <property type="match status" value="1"/>
</dbReference>
<dbReference type="GO" id="GO:0006229">
    <property type="term" value="P:dUTP biosynthetic process"/>
    <property type="evidence" value="ECO:0007669"/>
    <property type="project" value="InterPro"/>
</dbReference>
<dbReference type="Proteomes" id="UP000177169">
    <property type="component" value="Unassembled WGS sequence"/>
</dbReference>
<dbReference type="Gene3D" id="2.70.40.10">
    <property type="match status" value="1"/>
</dbReference>
<proteinExistence type="predicted"/>
<dbReference type="AlphaFoldDB" id="A0A1F7Z3Q0"/>
<dbReference type="PANTHER" id="PTHR42680">
    <property type="entry name" value="DCTP DEAMINASE"/>
    <property type="match status" value="1"/>
</dbReference>
<dbReference type="GO" id="GO:0008829">
    <property type="term" value="F:dCTP deaminase activity"/>
    <property type="evidence" value="ECO:0007669"/>
    <property type="project" value="InterPro"/>
</dbReference>